<name>A0A160VEJ1_9ZZZZ</name>
<dbReference type="GO" id="GO:0005737">
    <property type="term" value="C:cytoplasm"/>
    <property type="evidence" value="ECO:0007669"/>
    <property type="project" value="TreeGrafter"/>
</dbReference>
<dbReference type="InterPro" id="IPR016162">
    <property type="entry name" value="Ald_DH_N"/>
</dbReference>
<dbReference type="CDD" id="cd07134">
    <property type="entry name" value="ALDH_AlkH-like"/>
    <property type="match status" value="1"/>
</dbReference>
<dbReference type="InterPro" id="IPR016163">
    <property type="entry name" value="Ald_DH_C"/>
</dbReference>
<evidence type="ECO:0000256" key="3">
    <source>
        <dbReference type="ARBA" id="ARBA00023027"/>
    </source>
</evidence>
<comment type="similarity">
    <text evidence="1">Belongs to the aldehyde dehydrogenase family.</text>
</comment>
<reference evidence="5" key="1">
    <citation type="submission" date="2015-10" db="EMBL/GenBank/DDBJ databases">
        <authorList>
            <person name="Gilbert D.G."/>
        </authorList>
    </citation>
    <scope>NUCLEOTIDE SEQUENCE</scope>
</reference>
<protein>
    <submittedName>
        <fullName evidence="5">Aldehyde dehydrogenase</fullName>
        <ecNumber evidence="5">1.2.1.3</ecNumber>
    </submittedName>
</protein>
<proteinExistence type="inferred from homology"/>
<dbReference type="GO" id="GO:0004029">
    <property type="term" value="F:aldehyde dehydrogenase (NAD+) activity"/>
    <property type="evidence" value="ECO:0007669"/>
    <property type="project" value="UniProtKB-EC"/>
</dbReference>
<dbReference type="PANTHER" id="PTHR43570:SF20">
    <property type="entry name" value="ALDEHYDE DEHYDROGENASE ALDX-RELATED"/>
    <property type="match status" value="1"/>
</dbReference>
<dbReference type="PANTHER" id="PTHR43570">
    <property type="entry name" value="ALDEHYDE DEHYDROGENASE"/>
    <property type="match status" value="1"/>
</dbReference>
<evidence type="ECO:0000256" key="1">
    <source>
        <dbReference type="ARBA" id="ARBA00009986"/>
    </source>
</evidence>
<feature type="domain" description="Aldehyde dehydrogenase" evidence="4">
    <location>
        <begin position="13"/>
        <end position="440"/>
    </location>
</feature>
<organism evidence="5">
    <name type="scientific">hydrothermal vent metagenome</name>
    <dbReference type="NCBI Taxonomy" id="652676"/>
    <lineage>
        <taxon>unclassified sequences</taxon>
        <taxon>metagenomes</taxon>
        <taxon>ecological metagenomes</taxon>
    </lineage>
</organism>
<dbReference type="SUPFAM" id="SSF53720">
    <property type="entry name" value="ALDH-like"/>
    <property type="match status" value="1"/>
</dbReference>
<dbReference type="Gene3D" id="3.40.605.10">
    <property type="entry name" value="Aldehyde Dehydrogenase, Chain A, domain 1"/>
    <property type="match status" value="1"/>
</dbReference>
<gene>
    <name evidence="5" type="ORF">MGWOODY_Mmi401</name>
</gene>
<dbReference type="PIRSF" id="PIRSF036492">
    <property type="entry name" value="ALDH"/>
    <property type="match status" value="1"/>
</dbReference>
<dbReference type="Gene3D" id="3.40.309.10">
    <property type="entry name" value="Aldehyde Dehydrogenase, Chain A, domain 2"/>
    <property type="match status" value="1"/>
</dbReference>
<evidence type="ECO:0000256" key="2">
    <source>
        <dbReference type="ARBA" id="ARBA00023002"/>
    </source>
</evidence>
<keyword evidence="3" id="KW-0520">NAD</keyword>
<evidence type="ECO:0000313" key="5">
    <source>
        <dbReference type="EMBL" id="CUV08976.1"/>
    </source>
</evidence>
<dbReference type="Pfam" id="PF00171">
    <property type="entry name" value="Aldedh"/>
    <property type="match status" value="1"/>
</dbReference>
<dbReference type="InterPro" id="IPR029510">
    <property type="entry name" value="Ald_DH_CS_GLU"/>
</dbReference>
<accession>A0A160VEJ1</accession>
<evidence type="ECO:0000259" key="4">
    <source>
        <dbReference type="Pfam" id="PF00171"/>
    </source>
</evidence>
<dbReference type="InterPro" id="IPR012394">
    <property type="entry name" value="Aldehyde_DH_NAD(P)"/>
</dbReference>
<sequence length="471" mass="52744">MNEIQSRIENVFQRQLAHRQTIRNTTFRERNAKLKSIEVWLMDRQEEIQKAMDSDYRKPASEVDLTEIWAAVNEIRHVRRNLKSWMRSKKVAPTLALATAEAWSQYEPKGVVLIITPWNFPFSLTISPLVCAIAAGNCAVIKPSELTPHSASLMAQMVSDLFEDNEVALFEGDATVAEALLEKPFHHIFFTGSPKIGSIVMEKAAKHLSTVTLELGGKSPTIVDETANLKDAAQKISWGKFLNCGQICLAPDYVLVQESVKEKLLEQVREISAKQFGGNNGSLKSSEDYSRIVNERHYERLSTLLEKTITAGDKVYMGGETDAESDFIAPTVLTDVTAESPVMSEEIFGPILPVISFNKITEATDFINDHPKPLGLYIFSKKRKNIDFILNNTSAGGTSINDTILHYMQLNLPFGGINNSGFGRTHGEAGFKAFSNQRSVMKQSRLSPMKLLYPPYTGRVKRLIRLLLKYI</sequence>
<dbReference type="PROSITE" id="PS00687">
    <property type="entry name" value="ALDEHYDE_DEHYDR_GLU"/>
    <property type="match status" value="1"/>
</dbReference>
<keyword evidence="2 5" id="KW-0560">Oxidoreductase</keyword>
<dbReference type="FunFam" id="3.40.605.10:FF:000004">
    <property type="entry name" value="Aldehyde dehydrogenase"/>
    <property type="match status" value="1"/>
</dbReference>
<dbReference type="InterPro" id="IPR016160">
    <property type="entry name" value="Ald_DH_CS_CYS"/>
</dbReference>
<dbReference type="PROSITE" id="PS00070">
    <property type="entry name" value="ALDEHYDE_DEHYDR_CYS"/>
    <property type="match status" value="1"/>
</dbReference>
<dbReference type="GO" id="GO:0006081">
    <property type="term" value="P:aldehyde metabolic process"/>
    <property type="evidence" value="ECO:0007669"/>
    <property type="project" value="InterPro"/>
</dbReference>
<dbReference type="InterPro" id="IPR016161">
    <property type="entry name" value="Ald_DH/histidinol_DH"/>
</dbReference>
<dbReference type="EC" id="1.2.1.3" evidence="5"/>
<dbReference type="InterPro" id="IPR015590">
    <property type="entry name" value="Aldehyde_DH_dom"/>
</dbReference>
<dbReference type="FunFam" id="3.40.309.10:FF:000003">
    <property type="entry name" value="Aldehyde dehydrogenase"/>
    <property type="match status" value="1"/>
</dbReference>
<dbReference type="AlphaFoldDB" id="A0A160VEJ1"/>
<dbReference type="EMBL" id="FAXC01000150">
    <property type="protein sequence ID" value="CUV08976.1"/>
    <property type="molecule type" value="Genomic_DNA"/>
</dbReference>